<reference evidence="5" key="1">
    <citation type="journal article" date="2011" name="Environ. Microbiol.">
        <title>Time-series analyses of Monterey Bay coastal microbial picoplankton using a 'genome proxy' microarray.</title>
        <authorList>
            <person name="Rich V.I."/>
            <person name="Pham V.D."/>
            <person name="Eppley J."/>
            <person name="Shi Y."/>
            <person name="DeLong E.F."/>
        </authorList>
    </citation>
    <scope>NUCLEOTIDE SEQUENCE</scope>
</reference>
<dbReference type="InterPro" id="IPR029052">
    <property type="entry name" value="Metallo-depent_PP-like"/>
</dbReference>
<keyword evidence="2" id="KW-0378">Hydrolase</keyword>
<evidence type="ECO:0000259" key="3">
    <source>
        <dbReference type="Pfam" id="PF00149"/>
    </source>
</evidence>
<evidence type="ECO:0000259" key="4">
    <source>
        <dbReference type="Pfam" id="PF02872"/>
    </source>
</evidence>
<evidence type="ECO:0000256" key="2">
    <source>
        <dbReference type="RuleBase" id="RU362119"/>
    </source>
</evidence>
<keyword evidence="1" id="KW-0732">Signal</keyword>
<dbReference type="PANTHER" id="PTHR11575:SF24">
    <property type="entry name" value="5'-NUCLEOTIDASE"/>
    <property type="match status" value="1"/>
</dbReference>
<dbReference type="SUPFAM" id="SSF56300">
    <property type="entry name" value="Metallo-dependent phosphatases"/>
    <property type="match status" value="1"/>
</dbReference>
<evidence type="ECO:0000313" key="5">
    <source>
        <dbReference type="EMBL" id="ADI18823.1"/>
    </source>
</evidence>
<dbReference type="InterPro" id="IPR006179">
    <property type="entry name" value="5_nucleotidase/apyrase"/>
</dbReference>
<dbReference type="InterPro" id="IPR008334">
    <property type="entry name" value="5'-Nucleotdase_C"/>
</dbReference>
<dbReference type="PRINTS" id="PR01607">
    <property type="entry name" value="APYRASEFAMLY"/>
</dbReference>
<evidence type="ECO:0000256" key="1">
    <source>
        <dbReference type="ARBA" id="ARBA00022729"/>
    </source>
</evidence>
<dbReference type="PROSITE" id="PS51257">
    <property type="entry name" value="PROKAR_LIPOPROTEIN"/>
    <property type="match status" value="1"/>
</dbReference>
<comment type="similarity">
    <text evidence="2">Belongs to the 5'-nucleotidase family.</text>
</comment>
<sequence length="584" mass="61562">MRQLFLNTDNHVGTMKHHPIPLAAAAALTVLLAACATPTAPIATPVDINLVALNDFHGNLDRSKFTYTSAADAERKTVQAGGIDTLSGALKAWRREDAQLIFVGNGDLVGASPAMSALWADEPSIVAMNMLGMKASSVGNHEFDQGKAELLRQQRGGCDSSRADKACKFTPDFKGASYTYMAANVIDTQTGKSLLPAYRIEEAHGVKVGLIGAVLKDTPSVVTAAGIAGLQFGDEADAINATLPQLRAQGVGVFVVLLHQGGETKEAVDQADCSHLKGEVVDVVKRLDPAIQLVISGHSHQGYLCRVDGRLVTQAQMGGHMLTRIKLKVDPVKNALIDASAQNVVMLPGMYEPDPAVASYLESVKQRSAAELSRPVAAIAVPTVGRSTKGSGASALGDLVADSTLFGARAAGAQIGLMNNGGIRKDLEAGADLMTNVGQNQAVVPFGNTLIVVSLSGAQIRTLLEQQWPGAVAEDNNLLQVSEGFSYRWDSTRPQGRRVVEGSIMLNGTPLEDNQQYRVAANSFLAGGGDRFTVLAAGTRRLDTGVRDIDAFSDYLIARARAGKPAGSATAAGRIVRVQQHDKE</sequence>
<dbReference type="InterPro" id="IPR036907">
    <property type="entry name" value="5'-Nucleotdase_C_sf"/>
</dbReference>
<dbReference type="EMBL" id="GU474901">
    <property type="protein sequence ID" value="ADI18823.1"/>
    <property type="molecule type" value="Genomic_DNA"/>
</dbReference>
<dbReference type="Gene3D" id="3.60.21.10">
    <property type="match status" value="1"/>
</dbReference>
<dbReference type="GO" id="GO:0009166">
    <property type="term" value="P:nucleotide catabolic process"/>
    <property type="evidence" value="ECO:0007669"/>
    <property type="project" value="InterPro"/>
</dbReference>
<dbReference type="GO" id="GO:0030288">
    <property type="term" value="C:outer membrane-bounded periplasmic space"/>
    <property type="evidence" value="ECO:0007669"/>
    <property type="project" value="TreeGrafter"/>
</dbReference>
<dbReference type="GO" id="GO:0000166">
    <property type="term" value="F:nucleotide binding"/>
    <property type="evidence" value="ECO:0007669"/>
    <property type="project" value="UniProtKB-KW"/>
</dbReference>
<dbReference type="Gene3D" id="3.90.780.10">
    <property type="entry name" value="5'-Nucleotidase, C-terminal domain"/>
    <property type="match status" value="1"/>
</dbReference>
<dbReference type="Pfam" id="PF02872">
    <property type="entry name" value="5_nucleotid_C"/>
    <property type="match status" value="1"/>
</dbReference>
<feature type="domain" description="5'-Nucleotidase C-terminal" evidence="4">
    <location>
        <begin position="378"/>
        <end position="536"/>
    </location>
</feature>
<accession>E0XWN2</accession>
<name>E0XWN2_9PROT</name>
<protein>
    <submittedName>
        <fullName evidence="5">5'-nucleotidase/2',3'-cyclic phosphodiesterase and related esterases</fullName>
    </submittedName>
</protein>
<dbReference type="InterPro" id="IPR004843">
    <property type="entry name" value="Calcineurin-like_PHP"/>
</dbReference>
<dbReference type="AlphaFoldDB" id="E0XWN2"/>
<dbReference type="SUPFAM" id="SSF55816">
    <property type="entry name" value="5'-nucleotidase (syn. UDP-sugar hydrolase), C-terminal domain"/>
    <property type="match status" value="1"/>
</dbReference>
<dbReference type="GO" id="GO:0008253">
    <property type="term" value="F:5'-nucleotidase activity"/>
    <property type="evidence" value="ECO:0007669"/>
    <property type="project" value="TreeGrafter"/>
</dbReference>
<dbReference type="Pfam" id="PF00149">
    <property type="entry name" value="Metallophos"/>
    <property type="match status" value="1"/>
</dbReference>
<dbReference type="GO" id="GO:0008768">
    <property type="term" value="F:UDP-sugar diphosphatase activity"/>
    <property type="evidence" value="ECO:0007669"/>
    <property type="project" value="TreeGrafter"/>
</dbReference>
<organism evidence="5">
    <name type="scientific">uncultured beta proteobacterium HF0010_04H24</name>
    <dbReference type="NCBI Taxonomy" id="710818"/>
    <lineage>
        <taxon>Bacteria</taxon>
        <taxon>Pseudomonadati</taxon>
        <taxon>Pseudomonadota</taxon>
        <taxon>Betaproteobacteria</taxon>
        <taxon>Nitrosomonadales</taxon>
        <taxon>Nitrosomonadaceae</taxon>
        <taxon>environmental samples</taxon>
    </lineage>
</organism>
<feature type="domain" description="Calcineurin-like phosphoesterase" evidence="3">
    <location>
        <begin position="50"/>
        <end position="301"/>
    </location>
</feature>
<dbReference type="PANTHER" id="PTHR11575">
    <property type="entry name" value="5'-NUCLEOTIDASE-RELATED"/>
    <property type="match status" value="1"/>
</dbReference>
<keyword evidence="2" id="KW-0547">Nucleotide-binding</keyword>
<proteinExistence type="inferred from homology"/>